<feature type="transmembrane region" description="Helical" evidence="1">
    <location>
        <begin position="209"/>
        <end position="228"/>
    </location>
</feature>
<evidence type="ECO:0000313" key="3">
    <source>
        <dbReference type="Proteomes" id="UP000448867"/>
    </source>
</evidence>
<organism evidence="2 3">
    <name type="scientific">Metabacillus lacus</name>
    <dbReference type="NCBI Taxonomy" id="1983721"/>
    <lineage>
        <taxon>Bacteria</taxon>
        <taxon>Bacillati</taxon>
        <taxon>Bacillota</taxon>
        <taxon>Bacilli</taxon>
        <taxon>Bacillales</taxon>
        <taxon>Bacillaceae</taxon>
        <taxon>Metabacillus</taxon>
    </lineage>
</organism>
<reference evidence="2 3" key="1">
    <citation type="submission" date="2019-11" db="EMBL/GenBank/DDBJ databases">
        <title>Bacillus lacus genome.</title>
        <authorList>
            <person name="Allen C.J."/>
            <person name="Newman J.D."/>
        </authorList>
    </citation>
    <scope>NUCLEOTIDE SEQUENCE [LARGE SCALE GENOMIC DNA]</scope>
    <source>
        <strain evidence="2 3">KCTC 33946</strain>
    </source>
</reference>
<evidence type="ECO:0000313" key="2">
    <source>
        <dbReference type="EMBL" id="MRX71275.1"/>
    </source>
</evidence>
<feature type="transmembrane region" description="Helical" evidence="1">
    <location>
        <begin position="164"/>
        <end position="197"/>
    </location>
</feature>
<dbReference type="OrthoDB" id="1903376at2"/>
<feature type="transmembrane region" description="Helical" evidence="1">
    <location>
        <begin position="36"/>
        <end position="56"/>
    </location>
</feature>
<gene>
    <name evidence="2" type="ORF">GJU40_03700</name>
</gene>
<dbReference type="AlphaFoldDB" id="A0A7X2IX58"/>
<keyword evidence="1" id="KW-0812">Transmembrane</keyword>
<keyword evidence="3" id="KW-1185">Reference proteome</keyword>
<dbReference type="EMBL" id="WKKI01000004">
    <property type="protein sequence ID" value="MRX71275.1"/>
    <property type="molecule type" value="Genomic_DNA"/>
</dbReference>
<keyword evidence="1" id="KW-1133">Transmembrane helix</keyword>
<proteinExistence type="predicted"/>
<name>A0A7X2IX58_9BACI</name>
<accession>A0A7X2IX58</accession>
<sequence>MTKKDVGLMNVFQQFAKSTYSPKHISMFRFQGIGKTILFVFLLSILAALPAAINLATGIQQGLAGLDTAVEEELPDFTIANGTLTSEDNQSVEFKKDDFFIVFDPTGSFTEEELQAKRNSVGLLQEEFVLVINGQAQTYSYSLVNGPLSKGDILEYMDGFKSLFPIFISVFIFFIYLFTAAAKFIEITLLAAIGLLIKNIMQKNLNFKQLWVMSAYSVTLATVFFAVMDLLHANVPSALMINWFIHFMILYMAVKEVPGRKKLA</sequence>
<feature type="transmembrane region" description="Helical" evidence="1">
    <location>
        <begin position="234"/>
        <end position="254"/>
    </location>
</feature>
<evidence type="ECO:0000256" key="1">
    <source>
        <dbReference type="SAM" id="Phobius"/>
    </source>
</evidence>
<keyword evidence="1" id="KW-0472">Membrane</keyword>
<comment type="caution">
    <text evidence="2">The sequence shown here is derived from an EMBL/GenBank/DDBJ whole genome shotgun (WGS) entry which is preliminary data.</text>
</comment>
<dbReference type="Proteomes" id="UP000448867">
    <property type="component" value="Unassembled WGS sequence"/>
</dbReference>
<dbReference type="Pfam" id="PF06691">
    <property type="entry name" value="DUF1189"/>
    <property type="match status" value="1"/>
</dbReference>
<protein>
    <submittedName>
        <fullName evidence="2">DUF1189 domain-containing protein</fullName>
    </submittedName>
</protein>
<dbReference type="InterPro" id="IPR009574">
    <property type="entry name" value="DUF1189"/>
</dbReference>